<gene>
    <name evidence="2" type="ORF">HGD80_03260</name>
</gene>
<evidence type="ECO:0000313" key="3">
    <source>
        <dbReference type="Proteomes" id="UP000825369"/>
    </source>
</evidence>
<organism evidence="2 3">
    <name type="scientific">Paulownia witches'-broom phytoplasma</name>
    <dbReference type="NCBI Taxonomy" id="39647"/>
    <lineage>
        <taxon>Bacteria</taxon>
        <taxon>Bacillati</taxon>
        <taxon>Mycoplasmatota</taxon>
        <taxon>Mollicutes</taxon>
        <taxon>Acholeplasmatales</taxon>
        <taxon>Acholeplasmataceae</taxon>
        <taxon>Candidatus Phytoplasma</taxon>
        <taxon>16SrI (Aster yellows group)</taxon>
    </lineage>
</organism>
<evidence type="ECO:0000256" key="1">
    <source>
        <dbReference type="SAM" id="MobiDB-lite"/>
    </source>
</evidence>
<evidence type="ECO:0008006" key="4">
    <source>
        <dbReference type="Google" id="ProtNLM"/>
    </source>
</evidence>
<dbReference type="RefSeq" id="WP_219474430.1">
    <property type="nucleotide sequence ID" value="NZ_CP066882.1"/>
</dbReference>
<dbReference type="Proteomes" id="UP000825369">
    <property type="component" value="Chromosome"/>
</dbReference>
<evidence type="ECO:0000313" key="2">
    <source>
        <dbReference type="EMBL" id="QYC30796.1"/>
    </source>
</evidence>
<sequence>MNLFLEPYQFGTKEEKEQRTKDQKTSNQVNDDLVSHAYLEPKDSKAVTYSDDETFKSNMKTNVEHINPFTWGKGTQIDFLKLLSASFVDTEEIDWDKAVRDGHASYAHDFSKFSQEPNGSGKVQEGTTGTLSTKVLKKKFMPGLLQDLPFHEELKDLSGNEYYEKSKEVTATKFTFKFKEDLKFENGEPINAETLKYTLKRRIDPNCKNKQAEYIYIYIYMMMNDI</sequence>
<name>A0ABX8TQB3_9MOLU</name>
<dbReference type="EMBL" id="CP066882">
    <property type="protein sequence ID" value="QYC30796.1"/>
    <property type="molecule type" value="Genomic_DNA"/>
</dbReference>
<keyword evidence="3" id="KW-1185">Reference proteome</keyword>
<feature type="compositionally biased region" description="Basic and acidic residues" evidence="1">
    <location>
        <begin position="12"/>
        <end position="24"/>
    </location>
</feature>
<protein>
    <recommendedName>
        <fullName evidence="4">Solute-binding protein family 5 domain-containing protein</fullName>
    </recommendedName>
</protein>
<proteinExistence type="predicted"/>
<feature type="region of interest" description="Disordered" evidence="1">
    <location>
        <begin position="12"/>
        <end position="33"/>
    </location>
</feature>
<accession>A0ABX8TQB3</accession>
<reference evidence="2 3" key="1">
    <citation type="journal article" date="2021" name="Mol. Plant">
        <title>Genomic insights into the fast growth of paulownias and the formation of Paulownia witches' broom.</title>
        <authorList>
            <person name="Cao Y."/>
            <person name="Sun G."/>
            <person name="Zhai X."/>
            <person name="Xu P."/>
            <person name="Ma L."/>
            <person name="Deng M."/>
            <person name="Zhao Z."/>
            <person name="Yang H."/>
            <person name="Dong Y."/>
            <person name="Shang Z."/>
            <person name="Lv Y."/>
            <person name="Yan L."/>
            <person name="Liu H."/>
            <person name="Cao X."/>
            <person name="Li B."/>
            <person name="Wang Z."/>
            <person name="Zhao X."/>
            <person name="Yu H."/>
            <person name="Wang F."/>
            <person name="Ma W."/>
            <person name="Huang J."/>
            <person name="Fan G."/>
        </authorList>
    </citation>
    <scope>NUCLEOTIDE SEQUENCE [LARGE SCALE GENOMIC DNA]</scope>
    <source>
        <strain evidence="2 3">Zhengzhou</strain>
    </source>
</reference>